<accession>A0A378VYC6</accession>
<proteinExistence type="predicted"/>
<organism evidence="1">
    <name type="scientific">Neisseria gonorrhoeae</name>
    <dbReference type="NCBI Taxonomy" id="485"/>
    <lineage>
        <taxon>Bacteria</taxon>
        <taxon>Pseudomonadati</taxon>
        <taxon>Pseudomonadota</taxon>
        <taxon>Betaproteobacteria</taxon>
        <taxon>Neisseriales</taxon>
        <taxon>Neisseriaceae</taxon>
        <taxon>Neisseria</taxon>
    </lineage>
</organism>
<gene>
    <name evidence="1" type="ORF">NCTC11421_01228</name>
</gene>
<name>A0A378VYC6_NEIGO</name>
<evidence type="ECO:0000313" key="1">
    <source>
        <dbReference type="EMBL" id="SUA21120.1"/>
    </source>
</evidence>
<protein>
    <submittedName>
        <fullName evidence="1">Uncharacterized protein</fullName>
    </submittedName>
</protein>
<reference evidence="1" key="1">
    <citation type="submission" date="2018-06" db="EMBL/GenBank/DDBJ databases">
        <authorList>
            <consortium name="Pathogen Informatics"/>
            <person name="Doyle S."/>
        </authorList>
    </citation>
    <scope>NUCLEOTIDE SEQUENCE [LARGE SCALE GENOMIC DNA]</scope>
    <source>
        <strain evidence="1">NCTC11421</strain>
    </source>
</reference>
<dbReference type="AlphaFoldDB" id="A0A378VYC6"/>
<dbReference type="EMBL" id="UGRI01000001">
    <property type="protein sequence ID" value="SUA21120.1"/>
    <property type="molecule type" value="Genomic_DNA"/>
</dbReference>
<sequence>MGKGKQTVRVDVFGDLLYEIANAGGGVQAGAISQWRAFCLLDVIRADAAGCKSVWEEADDAEDEAADAPFSFVLSSLLGERAASMIAASHKGSDDVLFSFYCLQY</sequence>